<dbReference type="InterPro" id="IPR017970">
    <property type="entry name" value="Homeobox_CS"/>
</dbReference>
<dbReference type="CDD" id="cd00086">
    <property type="entry name" value="homeodomain"/>
    <property type="match status" value="1"/>
</dbReference>
<dbReference type="Gene3D" id="1.10.10.60">
    <property type="entry name" value="Homeodomain-like"/>
    <property type="match status" value="1"/>
</dbReference>
<dbReference type="InterPro" id="IPR009057">
    <property type="entry name" value="Homeodomain-like_sf"/>
</dbReference>
<comment type="caution">
    <text evidence="8">The sequence shown here is derived from an EMBL/GenBank/DDBJ whole genome shotgun (WGS) entry which is preliminary data.</text>
</comment>
<evidence type="ECO:0000313" key="9">
    <source>
        <dbReference type="Proteomes" id="UP001347796"/>
    </source>
</evidence>
<dbReference type="SMART" id="SM00389">
    <property type="entry name" value="HOX"/>
    <property type="match status" value="1"/>
</dbReference>
<dbReference type="InterPro" id="IPR001356">
    <property type="entry name" value="HD"/>
</dbReference>
<dbReference type="GO" id="GO:0005634">
    <property type="term" value="C:nucleus"/>
    <property type="evidence" value="ECO:0007669"/>
    <property type="project" value="UniProtKB-SubCell"/>
</dbReference>
<feature type="domain" description="Homeobox" evidence="7">
    <location>
        <begin position="3"/>
        <end position="63"/>
    </location>
</feature>
<keyword evidence="3 4" id="KW-0539">Nucleus</keyword>
<keyword evidence="1 4" id="KW-0238">DNA-binding</keyword>
<sequence length="127" mass="14632">MFRFAKRSRTVFTHFQLQTLEEVFQMSPYLTAVQKRELSGALDMTIETLSKWFQNRRQRPKKSDPDLEKFKRPDLQLFVENALETDNVIPSAPNSDTCTSGNSDRISDTDSDVKVMVVSPVDDIDKD</sequence>
<evidence type="ECO:0000256" key="3">
    <source>
        <dbReference type="ARBA" id="ARBA00023242"/>
    </source>
</evidence>
<dbReference type="GO" id="GO:0000981">
    <property type="term" value="F:DNA-binding transcription factor activity, RNA polymerase II-specific"/>
    <property type="evidence" value="ECO:0007669"/>
    <property type="project" value="InterPro"/>
</dbReference>
<keyword evidence="2 4" id="KW-0371">Homeobox</keyword>
<evidence type="ECO:0000259" key="7">
    <source>
        <dbReference type="PROSITE" id="PS50071"/>
    </source>
</evidence>
<dbReference type="PANTHER" id="PTHR24327:SF41">
    <property type="entry name" value="BRAIN-SPECIFIC HOMEOBOX PROTEIN"/>
    <property type="match status" value="1"/>
</dbReference>
<dbReference type="PANTHER" id="PTHR24327">
    <property type="entry name" value="HOMEOBOX PROTEIN"/>
    <property type="match status" value="1"/>
</dbReference>
<dbReference type="Pfam" id="PF00046">
    <property type="entry name" value="Homeodomain"/>
    <property type="match status" value="1"/>
</dbReference>
<dbReference type="GO" id="GO:0000978">
    <property type="term" value="F:RNA polymerase II cis-regulatory region sequence-specific DNA binding"/>
    <property type="evidence" value="ECO:0007669"/>
    <property type="project" value="TreeGrafter"/>
</dbReference>
<dbReference type="InterPro" id="IPR050460">
    <property type="entry name" value="Distal-less_Homeobox_TF"/>
</dbReference>
<feature type="DNA-binding region" description="Homeobox" evidence="4">
    <location>
        <begin position="5"/>
        <end position="64"/>
    </location>
</feature>
<proteinExistence type="predicted"/>
<gene>
    <name evidence="8" type="ORF">SNE40_023321</name>
</gene>
<dbReference type="PROSITE" id="PS00027">
    <property type="entry name" value="HOMEOBOX_1"/>
    <property type="match status" value="1"/>
</dbReference>
<evidence type="ECO:0000256" key="5">
    <source>
        <dbReference type="RuleBase" id="RU000682"/>
    </source>
</evidence>
<reference evidence="8 9" key="1">
    <citation type="submission" date="2024-01" db="EMBL/GenBank/DDBJ databases">
        <title>The genome of the rayed Mediterranean limpet Patella caerulea (Linnaeus, 1758).</title>
        <authorList>
            <person name="Anh-Thu Weber A."/>
            <person name="Halstead-Nussloch G."/>
        </authorList>
    </citation>
    <scope>NUCLEOTIDE SEQUENCE [LARGE SCALE GENOMIC DNA]</scope>
    <source>
        <strain evidence="8">AATW-2023a</strain>
        <tissue evidence="8">Whole specimen</tissue>
    </source>
</reference>
<dbReference type="Proteomes" id="UP001347796">
    <property type="component" value="Unassembled WGS sequence"/>
</dbReference>
<evidence type="ECO:0000256" key="1">
    <source>
        <dbReference type="ARBA" id="ARBA00023125"/>
    </source>
</evidence>
<comment type="subcellular location">
    <subcellularLocation>
        <location evidence="4 5">Nucleus</location>
    </subcellularLocation>
</comment>
<dbReference type="SUPFAM" id="SSF46689">
    <property type="entry name" value="Homeodomain-like"/>
    <property type="match status" value="1"/>
</dbReference>
<accession>A0AAN8J452</accession>
<keyword evidence="9" id="KW-1185">Reference proteome</keyword>
<name>A0AAN8J452_PATCE</name>
<dbReference type="PROSITE" id="PS50071">
    <property type="entry name" value="HOMEOBOX_2"/>
    <property type="match status" value="1"/>
</dbReference>
<organism evidence="8 9">
    <name type="scientific">Patella caerulea</name>
    <name type="common">Rayed Mediterranean limpet</name>
    <dbReference type="NCBI Taxonomy" id="87958"/>
    <lineage>
        <taxon>Eukaryota</taxon>
        <taxon>Metazoa</taxon>
        <taxon>Spiralia</taxon>
        <taxon>Lophotrochozoa</taxon>
        <taxon>Mollusca</taxon>
        <taxon>Gastropoda</taxon>
        <taxon>Patellogastropoda</taxon>
        <taxon>Patelloidea</taxon>
        <taxon>Patellidae</taxon>
        <taxon>Patella</taxon>
    </lineage>
</organism>
<evidence type="ECO:0000256" key="4">
    <source>
        <dbReference type="PROSITE-ProRule" id="PRU00108"/>
    </source>
</evidence>
<dbReference type="EMBL" id="JAZGQO010000021">
    <property type="protein sequence ID" value="KAK6166685.1"/>
    <property type="molecule type" value="Genomic_DNA"/>
</dbReference>
<protein>
    <recommendedName>
        <fullName evidence="7">Homeobox domain-containing protein</fullName>
    </recommendedName>
</protein>
<evidence type="ECO:0000313" key="8">
    <source>
        <dbReference type="EMBL" id="KAK6166685.1"/>
    </source>
</evidence>
<evidence type="ECO:0000256" key="2">
    <source>
        <dbReference type="ARBA" id="ARBA00023155"/>
    </source>
</evidence>
<feature type="compositionally biased region" description="Polar residues" evidence="6">
    <location>
        <begin position="92"/>
        <end position="104"/>
    </location>
</feature>
<feature type="region of interest" description="Disordered" evidence="6">
    <location>
        <begin position="86"/>
        <end position="111"/>
    </location>
</feature>
<dbReference type="AlphaFoldDB" id="A0AAN8J452"/>
<evidence type="ECO:0000256" key="6">
    <source>
        <dbReference type="SAM" id="MobiDB-lite"/>
    </source>
</evidence>